<name>A0A4R4IVK9_PHOLU</name>
<dbReference type="SMART" id="SM00421">
    <property type="entry name" value="HTH_LUXR"/>
    <property type="match status" value="1"/>
</dbReference>
<dbReference type="EMBL" id="PUJX01000037">
    <property type="protein sequence ID" value="TDB44289.1"/>
    <property type="molecule type" value="Genomic_DNA"/>
</dbReference>
<evidence type="ECO:0000259" key="2">
    <source>
        <dbReference type="SMART" id="SM00421"/>
    </source>
</evidence>
<dbReference type="InterPro" id="IPR016032">
    <property type="entry name" value="Sig_transdc_resp-reg_C-effctor"/>
</dbReference>
<dbReference type="Gene3D" id="3.30.450.20">
    <property type="entry name" value="PAS domain"/>
    <property type="match status" value="1"/>
</dbReference>
<dbReference type="InterPro" id="IPR000792">
    <property type="entry name" value="Tscrpt_reg_LuxR_C"/>
</dbReference>
<dbReference type="RefSeq" id="WP_132348281.1">
    <property type="nucleotide sequence ID" value="NZ_CAWOLF010000037.1"/>
</dbReference>
<evidence type="ECO:0000313" key="3">
    <source>
        <dbReference type="EMBL" id="TDB44289.1"/>
    </source>
</evidence>
<reference evidence="3 4" key="1">
    <citation type="journal article" date="2019" name="Int. J. Syst. Evol. Microbiol.">
        <title>Photorhabdus khanii subsp. guanajuatensis subsp. nov., isolated from Heterorhabditis atacamensis, and Photorhabdus luminescens subsp. mexicana subsp. nov., isolated from Heterorhabditis mexicana entomopathogenic nematodes.</title>
        <authorList>
            <person name="Machado R.A.R."/>
            <person name="Bruno P."/>
            <person name="Arce C.C.M."/>
            <person name="Liechti N."/>
            <person name="Kohler A."/>
            <person name="Bernal J."/>
            <person name="Bruggmann R."/>
            <person name="Turlings T.C.J."/>
        </authorList>
    </citation>
    <scope>NUCLEOTIDE SEQUENCE [LARGE SCALE GENOMIC DNA]</scope>
    <source>
        <strain evidence="3 4">MEX47-22</strain>
    </source>
</reference>
<organism evidence="3 4">
    <name type="scientific">Photorhabdus luminescens subsp. mexicana</name>
    <dbReference type="NCBI Taxonomy" id="2100167"/>
    <lineage>
        <taxon>Bacteria</taxon>
        <taxon>Pseudomonadati</taxon>
        <taxon>Pseudomonadota</taxon>
        <taxon>Gammaproteobacteria</taxon>
        <taxon>Enterobacterales</taxon>
        <taxon>Morganellaceae</taxon>
        <taxon>Photorhabdus</taxon>
    </lineage>
</organism>
<dbReference type="InterPro" id="IPR035965">
    <property type="entry name" value="PAS-like_dom_sf"/>
</dbReference>
<protein>
    <submittedName>
        <fullName evidence="3">Helix-turn-helix transcriptional regulator</fullName>
    </submittedName>
</protein>
<dbReference type="SUPFAM" id="SSF55785">
    <property type="entry name" value="PYP-like sensor domain (PAS domain)"/>
    <property type="match status" value="1"/>
</dbReference>
<dbReference type="Pfam" id="PF00196">
    <property type="entry name" value="GerE"/>
    <property type="match status" value="1"/>
</dbReference>
<dbReference type="Proteomes" id="UP000295550">
    <property type="component" value="Unassembled WGS sequence"/>
</dbReference>
<dbReference type="SUPFAM" id="SSF46894">
    <property type="entry name" value="C-terminal effector domain of the bipartite response regulators"/>
    <property type="match status" value="1"/>
</dbReference>
<evidence type="ECO:0000256" key="1">
    <source>
        <dbReference type="ARBA" id="ARBA00023125"/>
    </source>
</evidence>
<dbReference type="GO" id="GO:0006355">
    <property type="term" value="P:regulation of DNA-templated transcription"/>
    <property type="evidence" value="ECO:0007669"/>
    <property type="project" value="InterPro"/>
</dbReference>
<proteinExistence type="predicted"/>
<keyword evidence="1" id="KW-0238">DNA-binding</keyword>
<comment type="caution">
    <text evidence="3">The sequence shown here is derived from an EMBL/GenBank/DDBJ whole genome shotgun (WGS) entry which is preliminary data.</text>
</comment>
<dbReference type="PRINTS" id="PR00038">
    <property type="entry name" value="HTHLUXR"/>
</dbReference>
<dbReference type="GO" id="GO:0003677">
    <property type="term" value="F:DNA binding"/>
    <property type="evidence" value="ECO:0007669"/>
    <property type="project" value="UniProtKB-KW"/>
</dbReference>
<dbReference type="Gene3D" id="1.10.10.10">
    <property type="entry name" value="Winged helix-like DNA-binding domain superfamily/Winged helix DNA-binding domain"/>
    <property type="match status" value="1"/>
</dbReference>
<gene>
    <name evidence="3" type="ORF">C5468_22480</name>
</gene>
<sequence length="231" mass="27680">MSRLICENFSLITPQLTNMWNISSEIWFVKDKKLRFIYANRKFSKVNNLPKDFDVIGYTDRELPTSVNHLAHLFEEHDRKILQCMKRISAIGISPVGKNKRLRYYYCSKFPLMDENNKFIGIISHVREIEYFKVDNYIKKNKYISSGFRPPKDILTEKEWRMIFLFCRGGDNKSIADEMKYSIRTVDNYFKIIYEKLKIFSAIELRQLCKDNGYDTYIPPRYFQSEGYFLL</sequence>
<feature type="domain" description="HTH luxR-type" evidence="2">
    <location>
        <begin position="152"/>
        <end position="209"/>
    </location>
</feature>
<accession>A0A4R4IVK9</accession>
<evidence type="ECO:0000313" key="4">
    <source>
        <dbReference type="Proteomes" id="UP000295550"/>
    </source>
</evidence>
<dbReference type="InterPro" id="IPR036388">
    <property type="entry name" value="WH-like_DNA-bd_sf"/>
</dbReference>
<dbReference type="InterPro" id="IPR013656">
    <property type="entry name" value="PAS_4"/>
</dbReference>
<dbReference type="AlphaFoldDB" id="A0A4R4IVK9"/>
<dbReference type="Pfam" id="PF08448">
    <property type="entry name" value="PAS_4"/>
    <property type="match status" value="1"/>
</dbReference>